<dbReference type="EMBL" id="PDNA01000053">
    <property type="protein sequence ID" value="PGH18927.1"/>
    <property type="molecule type" value="Genomic_DNA"/>
</dbReference>
<proteinExistence type="predicted"/>
<reference evidence="1 2" key="1">
    <citation type="submission" date="2017-10" db="EMBL/GenBank/DDBJ databases">
        <title>Comparative genomics in systemic dimorphic fungi from Ajellomycetaceae.</title>
        <authorList>
            <person name="Munoz J.F."/>
            <person name="Mcewen J.G."/>
            <person name="Clay O.K."/>
            <person name="Cuomo C.A."/>
        </authorList>
    </citation>
    <scope>NUCLEOTIDE SEQUENCE [LARGE SCALE GENOMIC DNA]</scope>
    <source>
        <strain evidence="1 2">UAMH7299</strain>
    </source>
</reference>
<keyword evidence="2" id="KW-1185">Reference proteome</keyword>
<evidence type="ECO:0000313" key="1">
    <source>
        <dbReference type="EMBL" id="PGH18927.1"/>
    </source>
</evidence>
<sequence length="173" mass="18588">MGGAGAKCHFLRTLGPTLCPMGLKLSVGVGPSQDKFSHLQTLYRTKNMYALQARCLSRFSKYPTGESLGEDPRGLDVPLPCRAAGTQSHTAHINGMAYVPSIVLDLTLLEECIGWIARVKANTEIAGTPPDKQTSHRAIQRNGFLIRKHVAQVSDLASSSQTDGRAGDPCQAN</sequence>
<comment type="caution">
    <text evidence="1">The sequence shown here is derived from an EMBL/GenBank/DDBJ whole genome shotgun (WGS) entry which is preliminary data.</text>
</comment>
<protein>
    <submittedName>
        <fullName evidence="1">Uncharacterized protein</fullName>
    </submittedName>
</protein>
<gene>
    <name evidence="1" type="ORF">AJ80_04254</name>
</gene>
<dbReference type="AlphaFoldDB" id="A0A2B7YE91"/>
<name>A0A2B7YE91_POLH7</name>
<dbReference type="Proteomes" id="UP000224634">
    <property type="component" value="Unassembled WGS sequence"/>
</dbReference>
<accession>A0A2B7YE91</accession>
<evidence type="ECO:0000313" key="2">
    <source>
        <dbReference type="Proteomes" id="UP000224634"/>
    </source>
</evidence>
<organism evidence="1 2">
    <name type="scientific">Polytolypa hystricis (strain UAMH7299)</name>
    <dbReference type="NCBI Taxonomy" id="1447883"/>
    <lineage>
        <taxon>Eukaryota</taxon>
        <taxon>Fungi</taxon>
        <taxon>Dikarya</taxon>
        <taxon>Ascomycota</taxon>
        <taxon>Pezizomycotina</taxon>
        <taxon>Eurotiomycetes</taxon>
        <taxon>Eurotiomycetidae</taxon>
        <taxon>Onygenales</taxon>
        <taxon>Onygenales incertae sedis</taxon>
        <taxon>Polytolypa</taxon>
    </lineage>
</organism>